<name>A0A841H7R8_9BACT</name>
<comment type="caution">
    <text evidence="3">The sequence shown here is derived from an EMBL/GenBank/DDBJ whole genome shotgun (WGS) entry which is preliminary data.</text>
</comment>
<feature type="signal peptide" evidence="2">
    <location>
        <begin position="1"/>
        <end position="23"/>
    </location>
</feature>
<evidence type="ECO:0000313" key="3">
    <source>
        <dbReference type="EMBL" id="MBB6073739.1"/>
    </source>
</evidence>
<proteinExistence type="predicted"/>
<protein>
    <submittedName>
        <fullName evidence="3">Tetratricopeptide (TPR) repeat protein</fullName>
    </submittedName>
</protein>
<feature type="repeat" description="TPR" evidence="1">
    <location>
        <begin position="96"/>
        <end position="129"/>
    </location>
</feature>
<dbReference type="Pfam" id="PF13181">
    <property type="entry name" value="TPR_8"/>
    <property type="match status" value="1"/>
</dbReference>
<sequence length="421" mass="44510">MKIDRGLLMTLGAALTTAACATAGTGATAPSGPTTTVALPQVTCAPGTFAGTPTLDSAAVALATIEAMSDQSQHAALYARALDQARRGTTTDAQNAYGYFLAGQAAVNTGAFAEAVTFYNRATELCPALAEYDINRQRRQGANLAFNRASSLLQAQDTTAALTALNAAASLDPTMPQPHFTLGLVNFTRQNTGEAVRHWRRTVQLLESLPADSSAEVNSNRADVHSNTLNALVLAGVQYLQRDSSAQAATLLEEMMRRLPNSADASYHYALALYNLERWRDLVPAGQRATTLAPLSNGAWLLYYNGFAGQAQAASEARQTAQANDFSRQAAAIRTQSEALPVQLDRVQLDVDDTGTQIRGEAVGNGPTAPVQVEFTVYGVSGPVGTGQVTVTPPARGQRAPFQLTIANTSPISGYSYRVVR</sequence>
<dbReference type="Proteomes" id="UP000582837">
    <property type="component" value="Unassembled WGS sequence"/>
</dbReference>
<keyword evidence="4" id="KW-1185">Reference proteome</keyword>
<organism evidence="3 4">
    <name type="scientific">Longimicrobium terrae</name>
    <dbReference type="NCBI Taxonomy" id="1639882"/>
    <lineage>
        <taxon>Bacteria</taxon>
        <taxon>Pseudomonadati</taxon>
        <taxon>Gemmatimonadota</taxon>
        <taxon>Longimicrobiia</taxon>
        <taxon>Longimicrobiales</taxon>
        <taxon>Longimicrobiaceae</taxon>
        <taxon>Longimicrobium</taxon>
    </lineage>
</organism>
<dbReference type="PROSITE" id="PS51257">
    <property type="entry name" value="PROKAR_LIPOPROTEIN"/>
    <property type="match status" value="1"/>
</dbReference>
<reference evidence="3 4" key="1">
    <citation type="submission" date="2020-08" db="EMBL/GenBank/DDBJ databases">
        <title>Genomic Encyclopedia of Type Strains, Phase IV (KMG-IV): sequencing the most valuable type-strain genomes for metagenomic binning, comparative biology and taxonomic classification.</title>
        <authorList>
            <person name="Goeker M."/>
        </authorList>
    </citation>
    <scope>NUCLEOTIDE SEQUENCE [LARGE SCALE GENOMIC DNA]</scope>
    <source>
        <strain evidence="3 4">DSM 29007</strain>
    </source>
</reference>
<accession>A0A841H7R8</accession>
<evidence type="ECO:0000256" key="2">
    <source>
        <dbReference type="SAM" id="SignalP"/>
    </source>
</evidence>
<dbReference type="InterPro" id="IPR011990">
    <property type="entry name" value="TPR-like_helical_dom_sf"/>
</dbReference>
<dbReference type="SMART" id="SM00028">
    <property type="entry name" value="TPR"/>
    <property type="match status" value="3"/>
</dbReference>
<dbReference type="AlphaFoldDB" id="A0A841H7R8"/>
<keyword evidence="2" id="KW-0732">Signal</keyword>
<evidence type="ECO:0000313" key="4">
    <source>
        <dbReference type="Proteomes" id="UP000582837"/>
    </source>
</evidence>
<dbReference type="RefSeq" id="WP_170035578.1">
    <property type="nucleotide sequence ID" value="NZ_JABDTL010000001.1"/>
</dbReference>
<dbReference type="SUPFAM" id="SSF48452">
    <property type="entry name" value="TPR-like"/>
    <property type="match status" value="1"/>
</dbReference>
<dbReference type="PROSITE" id="PS50005">
    <property type="entry name" value="TPR"/>
    <property type="match status" value="1"/>
</dbReference>
<gene>
    <name evidence="3" type="ORF">HNQ61_005410</name>
</gene>
<evidence type="ECO:0000256" key="1">
    <source>
        <dbReference type="PROSITE-ProRule" id="PRU00339"/>
    </source>
</evidence>
<dbReference type="InterPro" id="IPR019734">
    <property type="entry name" value="TPR_rpt"/>
</dbReference>
<keyword evidence="1" id="KW-0802">TPR repeat</keyword>
<dbReference type="EMBL" id="JACHIA010000028">
    <property type="protein sequence ID" value="MBB6073739.1"/>
    <property type="molecule type" value="Genomic_DNA"/>
</dbReference>
<feature type="chain" id="PRO_5032420722" evidence="2">
    <location>
        <begin position="24"/>
        <end position="421"/>
    </location>
</feature>
<dbReference type="Gene3D" id="1.25.40.10">
    <property type="entry name" value="Tetratricopeptide repeat domain"/>
    <property type="match status" value="2"/>
</dbReference>